<evidence type="ECO:0000313" key="1">
    <source>
        <dbReference type="EMBL" id="AKU96026.1"/>
    </source>
</evidence>
<accession>A0A0K1PRM0</accession>
<dbReference type="KEGG" id="llu:AKJ09_02690"/>
<dbReference type="Proteomes" id="UP000064967">
    <property type="component" value="Chromosome"/>
</dbReference>
<name>A0A0K1PRM0_9BACT</name>
<gene>
    <name evidence="1" type="ORF">AKJ09_02690</name>
</gene>
<dbReference type="AlphaFoldDB" id="A0A0K1PRM0"/>
<proteinExistence type="predicted"/>
<keyword evidence="2" id="KW-1185">Reference proteome</keyword>
<evidence type="ECO:0000313" key="2">
    <source>
        <dbReference type="Proteomes" id="UP000064967"/>
    </source>
</evidence>
<dbReference type="RefSeq" id="WP_146647379.1">
    <property type="nucleotide sequence ID" value="NZ_CP012333.1"/>
</dbReference>
<sequence>MLRSNQTFPVLPMKLDSGATLYNGTHFGTLAEGSYHASVTGKNGCSGTAAIDFKVTPKVSTKKVLGKPTISFWRVKVRAYKFKTEFEWSDWLEFKVDQN</sequence>
<organism evidence="1 2">
    <name type="scientific">Labilithrix luteola</name>
    <dbReference type="NCBI Taxonomy" id="1391654"/>
    <lineage>
        <taxon>Bacteria</taxon>
        <taxon>Pseudomonadati</taxon>
        <taxon>Myxococcota</taxon>
        <taxon>Polyangia</taxon>
        <taxon>Polyangiales</taxon>
        <taxon>Labilitrichaceae</taxon>
        <taxon>Labilithrix</taxon>
    </lineage>
</organism>
<dbReference type="EMBL" id="CP012333">
    <property type="protein sequence ID" value="AKU96026.1"/>
    <property type="molecule type" value="Genomic_DNA"/>
</dbReference>
<protein>
    <submittedName>
        <fullName evidence="1">Uncharacterized protein</fullName>
    </submittedName>
</protein>
<reference evidence="1 2" key="1">
    <citation type="submission" date="2015-08" db="EMBL/GenBank/DDBJ databases">
        <authorList>
            <person name="Babu N.S."/>
            <person name="Beckwith C.J."/>
            <person name="Beseler K.G."/>
            <person name="Brison A."/>
            <person name="Carone J.V."/>
            <person name="Caskin T.P."/>
            <person name="Diamond M."/>
            <person name="Durham M.E."/>
            <person name="Foxe J.M."/>
            <person name="Go M."/>
            <person name="Henderson B.A."/>
            <person name="Jones I.B."/>
            <person name="McGettigan J.A."/>
            <person name="Micheletti S.J."/>
            <person name="Nasrallah M.E."/>
            <person name="Ortiz D."/>
            <person name="Piller C.R."/>
            <person name="Privatt S.R."/>
            <person name="Schneider S.L."/>
            <person name="Sharp S."/>
            <person name="Smith T.C."/>
            <person name="Stanton J.D."/>
            <person name="Ullery H.E."/>
            <person name="Wilson R.J."/>
            <person name="Serrano M.G."/>
            <person name="Buck G."/>
            <person name="Lee V."/>
            <person name="Wang Y."/>
            <person name="Carvalho R."/>
            <person name="Voegtly L."/>
            <person name="Shi R."/>
            <person name="Duckworth R."/>
            <person name="Johnson A."/>
            <person name="Loviza R."/>
            <person name="Walstead R."/>
            <person name="Shah Z."/>
            <person name="Kiflezghi M."/>
            <person name="Wade K."/>
            <person name="Ball S.L."/>
            <person name="Bradley K.W."/>
            <person name="Asai D.J."/>
            <person name="Bowman C.A."/>
            <person name="Russell D.A."/>
            <person name="Pope W.H."/>
            <person name="Jacobs-Sera D."/>
            <person name="Hendrix R.W."/>
            <person name="Hatfull G.F."/>
        </authorList>
    </citation>
    <scope>NUCLEOTIDE SEQUENCE [LARGE SCALE GENOMIC DNA]</scope>
    <source>
        <strain evidence="1 2">DSM 27648</strain>
    </source>
</reference>